<dbReference type="RefSeq" id="WP_230741525.1">
    <property type="nucleotide sequence ID" value="NZ_PGCK01000004.1"/>
</dbReference>
<dbReference type="InterPro" id="IPR012337">
    <property type="entry name" value="RNaseH-like_sf"/>
</dbReference>
<dbReference type="SUPFAM" id="SSF53098">
    <property type="entry name" value="Ribonuclease H-like"/>
    <property type="match status" value="1"/>
</dbReference>
<dbReference type="AlphaFoldDB" id="A0AAP2RC03"/>
<reference evidence="1 2" key="1">
    <citation type="submission" date="2017-11" db="EMBL/GenBank/DDBJ databases">
        <title>Isolation and Characterization of Family Methanocellaceae Species from Potential Methane Hydrate Area Offshore Southwestern Taiwan.</title>
        <authorList>
            <person name="Zhang W.-L."/>
            <person name="Chen W.-C."/>
            <person name="Lai M.-C."/>
            <person name="Chen S.-C."/>
        </authorList>
    </citation>
    <scope>NUCLEOTIDE SEQUENCE [LARGE SCALE GENOMIC DNA]</scope>
    <source>
        <strain evidence="1 2">CWC-04</strain>
    </source>
</reference>
<name>A0AAP2RC03_9EURY</name>
<keyword evidence="2" id="KW-1185">Reference proteome</keyword>
<accession>A0AAP2RC03</accession>
<comment type="caution">
    <text evidence="1">The sequence shown here is derived from an EMBL/GenBank/DDBJ whole genome shotgun (WGS) entry which is preliminary data.</text>
</comment>
<dbReference type="EMBL" id="PGCK01000004">
    <property type="protein sequence ID" value="MCD1294693.1"/>
    <property type="molecule type" value="Genomic_DNA"/>
</dbReference>
<dbReference type="Proteomes" id="UP001320159">
    <property type="component" value="Unassembled WGS sequence"/>
</dbReference>
<gene>
    <name evidence="1" type="ORF">CUJ83_06725</name>
</gene>
<proteinExistence type="predicted"/>
<evidence type="ECO:0000313" key="1">
    <source>
        <dbReference type="EMBL" id="MCD1294693.1"/>
    </source>
</evidence>
<protein>
    <submittedName>
        <fullName evidence="1">Uncharacterized protein</fullName>
    </submittedName>
</protein>
<evidence type="ECO:0000313" key="2">
    <source>
        <dbReference type="Proteomes" id="UP001320159"/>
    </source>
</evidence>
<sequence length="222" mass="24852">MSESFQFEIDPLKISESYLGGVLVALDVLSFSEEEYPGEPEDPICLIAAAHTTGLSSISKVYTKLFVASDPSIFEEGQVIKNFYTYLDMFEGGTLVTHYGCGKSLDDGFDIPYMLLRVRDNHPEVYPGLKRALLKFREHDTCSYVKSKMNLPSPELDYVESFYGLIRKPDAELSGDVRSCMAAYWKAGQGDVLKHGITNVYNCIRIAQSQIKKTICCTDIPL</sequence>
<organism evidence="1 2">
    <name type="scientific">Methanooceanicella nereidis</name>
    <dbReference type="NCBI Taxonomy" id="2052831"/>
    <lineage>
        <taxon>Archaea</taxon>
        <taxon>Methanobacteriati</taxon>
        <taxon>Methanobacteriota</taxon>
        <taxon>Stenosarchaea group</taxon>
        <taxon>Methanomicrobia</taxon>
        <taxon>Methanocellales</taxon>
        <taxon>Methanocellaceae</taxon>
        <taxon>Methanooceanicella</taxon>
    </lineage>
</organism>